<name>A0ABP7QBU7_9ACTN</name>
<feature type="domain" description="TarS/TarP linker" evidence="2">
    <location>
        <begin position="223"/>
        <end position="314"/>
    </location>
</feature>
<dbReference type="CDD" id="cd00761">
    <property type="entry name" value="Glyco_tranf_GTA_type"/>
    <property type="match status" value="1"/>
</dbReference>
<evidence type="ECO:0000313" key="4">
    <source>
        <dbReference type="Proteomes" id="UP001500456"/>
    </source>
</evidence>
<accession>A0ABP7QBU7</accession>
<reference evidence="4" key="1">
    <citation type="journal article" date="2019" name="Int. J. Syst. Evol. Microbiol.">
        <title>The Global Catalogue of Microorganisms (GCM) 10K type strain sequencing project: providing services to taxonomists for standard genome sequencing and annotation.</title>
        <authorList>
            <consortium name="The Broad Institute Genomics Platform"/>
            <consortium name="The Broad Institute Genome Sequencing Center for Infectious Disease"/>
            <person name="Wu L."/>
            <person name="Ma J."/>
        </authorList>
    </citation>
    <scope>NUCLEOTIDE SEQUENCE [LARGE SCALE GENOMIC DNA]</scope>
    <source>
        <strain evidence="4">JCM 16924</strain>
    </source>
</reference>
<dbReference type="Proteomes" id="UP001500456">
    <property type="component" value="Unassembled WGS sequence"/>
</dbReference>
<gene>
    <name evidence="3" type="ORF">GCM10022232_09970</name>
</gene>
<protein>
    <recommendedName>
        <fullName evidence="5">Glycosyl transferase</fullName>
    </recommendedName>
</protein>
<dbReference type="SUPFAM" id="SSF53448">
    <property type="entry name" value="Nucleotide-diphospho-sugar transferases"/>
    <property type="match status" value="1"/>
</dbReference>
<dbReference type="Gene3D" id="3.90.550.10">
    <property type="entry name" value="Spore Coat Polysaccharide Biosynthesis Protein SpsA, Chain A"/>
    <property type="match status" value="1"/>
</dbReference>
<dbReference type="InterPro" id="IPR029044">
    <property type="entry name" value="Nucleotide-diphossugar_trans"/>
</dbReference>
<evidence type="ECO:0000313" key="3">
    <source>
        <dbReference type="EMBL" id="GAA3979935.1"/>
    </source>
</evidence>
<sequence>MPDVTVVVGAYEAMPYLVRCLESVETQTLGFDRIEIVAVDDGSSDGTGEYLEKFAALSQVPTRVIRQANSGGPSGPRNVGLESARGRYVFFLDADDYLGDEALERMVAMADRAGTDVVLGKMEGVDRGVARSMFGRTQERADVYTSRVIFTLSAQKLFRRELLVRLGLRFDEKLTTGEDALFTMEAYLRGNGVSVVADHVCYYLVRRDDGKHATRRGDYTARFAAVHALMDLIARLVPPGAERDQLMVRPFTIGLLQQFRAGLLKEPENEQRHKMELAAPMMTAYWTKGMADRIKVGERLILTCVAMGALDPLKNILEFVRARSVPEAVHHGRAGRLHLAYPHFRDRRTGIPDEAYEVTVPDWSGSRRVLPSSKLPQPAARRAVRKVRRHLRSLRTRG</sequence>
<dbReference type="EMBL" id="BAAAZX010000002">
    <property type="protein sequence ID" value="GAA3979935.1"/>
    <property type="molecule type" value="Genomic_DNA"/>
</dbReference>
<dbReference type="InterPro" id="IPR054028">
    <property type="entry name" value="TarS/TarP_linker"/>
</dbReference>
<organism evidence="3 4">
    <name type="scientific">Streptomyces plumbiresistens</name>
    <dbReference type="NCBI Taxonomy" id="511811"/>
    <lineage>
        <taxon>Bacteria</taxon>
        <taxon>Bacillati</taxon>
        <taxon>Actinomycetota</taxon>
        <taxon>Actinomycetes</taxon>
        <taxon>Kitasatosporales</taxon>
        <taxon>Streptomycetaceae</taxon>
        <taxon>Streptomyces</taxon>
    </lineage>
</organism>
<evidence type="ECO:0000259" key="1">
    <source>
        <dbReference type="Pfam" id="PF00535"/>
    </source>
</evidence>
<dbReference type="PANTHER" id="PTHR22916">
    <property type="entry name" value="GLYCOSYLTRANSFERASE"/>
    <property type="match status" value="1"/>
</dbReference>
<dbReference type="Pfam" id="PF22181">
    <property type="entry name" value="TarS_linker"/>
    <property type="match status" value="1"/>
</dbReference>
<dbReference type="Pfam" id="PF00535">
    <property type="entry name" value="Glycos_transf_2"/>
    <property type="match status" value="1"/>
</dbReference>
<feature type="domain" description="Glycosyltransferase 2-like" evidence="1">
    <location>
        <begin position="5"/>
        <end position="161"/>
    </location>
</feature>
<evidence type="ECO:0008006" key="5">
    <source>
        <dbReference type="Google" id="ProtNLM"/>
    </source>
</evidence>
<dbReference type="PANTHER" id="PTHR22916:SF3">
    <property type="entry name" value="UDP-GLCNAC:BETAGAL BETA-1,3-N-ACETYLGLUCOSAMINYLTRANSFERASE-LIKE PROTEIN 1"/>
    <property type="match status" value="1"/>
</dbReference>
<proteinExistence type="predicted"/>
<evidence type="ECO:0000259" key="2">
    <source>
        <dbReference type="Pfam" id="PF22181"/>
    </source>
</evidence>
<dbReference type="InterPro" id="IPR001173">
    <property type="entry name" value="Glyco_trans_2-like"/>
</dbReference>
<keyword evidence="4" id="KW-1185">Reference proteome</keyword>
<comment type="caution">
    <text evidence="3">The sequence shown here is derived from an EMBL/GenBank/DDBJ whole genome shotgun (WGS) entry which is preliminary data.</text>
</comment>